<dbReference type="GO" id="GO:0016787">
    <property type="term" value="F:hydrolase activity"/>
    <property type="evidence" value="ECO:0007669"/>
    <property type="project" value="UniProtKB-KW"/>
</dbReference>
<proteinExistence type="predicted"/>
<gene>
    <name evidence="1" type="ORF">Stube_23260</name>
</gene>
<comment type="caution">
    <text evidence="1">The sequence shown here is derived from an EMBL/GenBank/DDBJ whole genome shotgun (WGS) entry which is preliminary data.</text>
</comment>
<keyword evidence="1" id="KW-0378">Hydrolase</keyword>
<dbReference type="Gene3D" id="3.40.50.1820">
    <property type="entry name" value="alpha/beta hydrolase"/>
    <property type="match status" value="1"/>
</dbReference>
<name>A0A640UNP7_9ACTN</name>
<evidence type="ECO:0000313" key="2">
    <source>
        <dbReference type="Proteomes" id="UP000431826"/>
    </source>
</evidence>
<keyword evidence="2" id="KW-1185">Reference proteome</keyword>
<evidence type="ECO:0000313" key="1">
    <source>
        <dbReference type="EMBL" id="GFE37653.1"/>
    </source>
</evidence>
<dbReference type="InterPro" id="IPR029058">
    <property type="entry name" value="AB_hydrolase_fold"/>
</dbReference>
<dbReference type="Proteomes" id="UP000431826">
    <property type="component" value="Unassembled WGS sequence"/>
</dbReference>
<sequence length="284" mass="30209">MAGGPPSAIVLVMAQQALPVREARLGKPLGTAGKEGARDALRWRGGGRGTGREVSGVALLLPGGGPTGIRRPSPVATLAVRPLAVRLAKAGRPEGLTAHVVRYRCSGWNGPDAHPARDADWALDEVVRRYGDVPVCLVGTGMGARAALHAAGHPAVHSVLAIAPWLPDPHRDGDEQPDPVKQLIGRQVLLIHGTNDERTDPDLSYRYAERAKKVNRDICRFEVHSDGHSLHQHRTEVLALATDFMLGSLFARGYARPVKDALAAPPPLGLRMPLAAGFGASLRH</sequence>
<protein>
    <submittedName>
        <fullName evidence="1">Alpha/beta hydrolase</fullName>
    </submittedName>
</protein>
<dbReference type="SUPFAM" id="SSF53474">
    <property type="entry name" value="alpha/beta-Hydrolases"/>
    <property type="match status" value="1"/>
</dbReference>
<dbReference type="EMBL" id="BLIR01000001">
    <property type="protein sequence ID" value="GFE37653.1"/>
    <property type="molecule type" value="Genomic_DNA"/>
</dbReference>
<reference evidence="1 2" key="1">
    <citation type="submission" date="2019-12" db="EMBL/GenBank/DDBJ databases">
        <title>Whole genome shotgun sequence of Streptomyces tubercidicus NBRC 13090.</title>
        <authorList>
            <person name="Ichikawa N."/>
            <person name="Kimura A."/>
            <person name="Kitahashi Y."/>
            <person name="Komaki H."/>
            <person name="Tamura T."/>
        </authorList>
    </citation>
    <scope>NUCLEOTIDE SEQUENCE [LARGE SCALE GENOMIC DNA]</scope>
    <source>
        <strain evidence="1 2">NBRC 13090</strain>
    </source>
</reference>
<accession>A0A640UNP7</accession>
<organism evidence="1 2">
    <name type="scientific">Streptomyces tubercidicus</name>
    <dbReference type="NCBI Taxonomy" id="47759"/>
    <lineage>
        <taxon>Bacteria</taxon>
        <taxon>Bacillati</taxon>
        <taxon>Actinomycetota</taxon>
        <taxon>Actinomycetes</taxon>
        <taxon>Kitasatosporales</taxon>
        <taxon>Streptomycetaceae</taxon>
        <taxon>Streptomyces</taxon>
    </lineage>
</organism>
<dbReference type="AlphaFoldDB" id="A0A640UNP7"/>